<comment type="caution">
    <text evidence="2">The sequence shown here is derived from an EMBL/GenBank/DDBJ whole genome shotgun (WGS) entry which is preliminary data.</text>
</comment>
<dbReference type="EMBL" id="BDIP01000631">
    <property type="protein sequence ID" value="GIQ82234.1"/>
    <property type="molecule type" value="Genomic_DNA"/>
</dbReference>
<evidence type="ECO:0000313" key="2">
    <source>
        <dbReference type="EMBL" id="GIQ82234.1"/>
    </source>
</evidence>
<protein>
    <submittedName>
        <fullName evidence="2">Uncharacterized protein</fullName>
    </submittedName>
</protein>
<proteinExistence type="predicted"/>
<keyword evidence="3" id="KW-1185">Reference proteome</keyword>
<gene>
    <name evidence="2" type="ORF">KIPB_003334</name>
</gene>
<dbReference type="AlphaFoldDB" id="A0A9K3CV86"/>
<evidence type="ECO:0000313" key="3">
    <source>
        <dbReference type="Proteomes" id="UP000265618"/>
    </source>
</evidence>
<reference evidence="2 3" key="1">
    <citation type="journal article" date="2018" name="PLoS ONE">
        <title>The draft genome of Kipferlia bialata reveals reductive genome evolution in fornicate parasites.</title>
        <authorList>
            <person name="Tanifuji G."/>
            <person name="Takabayashi S."/>
            <person name="Kume K."/>
            <person name="Takagi M."/>
            <person name="Nakayama T."/>
            <person name="Kamikawa R."/>
            <person name="Inagaki Y."/>
            <person name="Hashimoto T."/>
        </authorList>
    </citation>
    <scope>NUCLEOTIDE SEQUENCE [LARGE SCALE GENOMIC DNA]</scope>
    <source>
        <strain evidence="2">NY0173</strain>
    </source>
</reference>
<dbReference type="Proteomes" id="UP000265618">
    <property type="component" value="Unassembled WGS sequence"/>
</dbReference>
<feature type="compositionally biased region" description="Acidic residues" evidence="1">
    <location>
        <begin position="8"/>
        <end position="18"/>
    </location>
</feature>
<feature type="region of interest" description="Disordered" evidence="1">
    <location>
        <begin position="1"/>
        <end position="48"/>
    </location>
</feature>
<evidence type="ECO:0000256" key="1">
    <source>
        <dbReference type="SAM" id="MobiDB-lite"/>
    </source>
</evidence>
<feature type="compositionally biased region" description="Basic and acidic residues" evidence="1">
    <location>
        <begin position="32"/>
        <end position="41"/>
    </location>
</feature>
<organism evidence="2 3">
    <name type="scientific">Kipferlia bialata</name>
    <dbReference type="NCBI Taxonomy" id="797122"/>
    <lineage>
        <taxon>Eukaryota</taxon>
        <taxon>Metamonada</taxon>
        <taxon>Carpediemonas-like organisms</taxon>
        <taxon>Kipferlia</taxon>
    </lineage>
</organism>
<accession>A0A9K3CV86</accession>
<sequence length="125" mass="12985">MSHAVSGEIEESSEEEVAVEVAPAPTEDAPEDGAHTEEREGGTAADGVAAKEAHRVLQNSEIRKLKLSLDRVVSDATGETMQAVNKLYGKVSSTNPQGQTLSNAALSAQADMVEIVAAIDGIADL</sequence>
<name>A0A9K3CV86_9EUKA</name>